<comment type="caution">
    <text evidence="2">The sequence shown here is derived from an EMBL/GenBank/DDBJ whole genome shotgun (WGS) entry which is preliminary data.</text>
</comment>
<organism evidence="2 3">
    <name type="scientific">Psychrobacillus insolitus</name>
    <dbReference type="NCBI Taxonomy" id="1461"/>
    <lineage>
        <taxon>Bacteria</taxon>
        <taxon>Bacillati</taxon>
        <taxon>Bacillota</taxon>
        <taxon>Bacilli</taxon>
        <taxon>Bacillales</taxon>
        <taxon>Bacillaceae</taxon>
        <taxon>Psychrobacillus</taxon>
    </lineage>
</organism>
<dbReference type="GO" id="GO:0000150">
    <property type="term" value="F:DNA strand exchange activity"/>
    <property type="evidence" value="ECO:0007669"/>
    <property type="project" value="InterPro"/>
</dbReference>
<proteinExistence type="predicted"/>
<evidence type="ECO:0000313" key="2">
    <source>
        <dbReference type="EMBL" id="PZX02897.1"/>
    </source>
</evidence>
<feature type="domain" description="Resolvase/invertase-type recombinase catalytic" evidence="1">
    <location>
        <begin position="1"/>
        <end position="39"/>
    </location>
</feature>
<evidence type="ECO:0000313" key="3">
    <source>
        <dbReference type="Proteomes" id="UP000248646"/>
    </source>
</evidence>
<dbReference type="InterPro" id="IPR036162">
    <property type="entry name" value="Resolvase-like_N_sf"/>
</dbReference>
<dbReference type="Proteomes" id="UP000248646">
    <property type="component" value="Unassembled WGS sequence"/>
</dbReference>
<gene>
    <name evidence="2" type="ORF">C7437_10942</name>
</gene>
<name>A0A2W7MBN2_9BACI</name>
<accession>A0A2W7MBN2</accession>
<dbReference type="SUPFAM" id="SSF53041">
    <property type="entry name" value="Resolvase-like"/>
    <property type="match status" value="1"/>
</dbReference>
<reference evidence="2 3" key="1">
    <citation type="submission" date="2018-06" db="EMBL/GenBank/DDBJ databases">
        <title>Genomic Encyclopedia of Type Strains, Phase IV (KMG-IV): sequencing the most valuable type-strain genomes for metagenomic binning, comparative biology and taxonomic classification.</title>
        <authorList>
            <person name="Goeker M."/>
        </authorList>
    </citation>
    <scope>NUCLEOTIDE SEQUENCE [LARGE SCALE GENOMIC DNA]</scope>
    <source>
        <strain evidence="2 3">DSM 5</strain>
    </source>
</reference>
<dbReference type="EMBL" id="QKZI01000009">
    <property type="protein sequence ID" value="PZX02897.1"/>
    <property type="molecule type" value="Genomic_DNA"/>
</dbReference>
<dbReference type="PROSITE" id="PS51736">
    <property type="entry name" value="RECOMBINASES_3"/>
    <property type="match status" value="1"/>
</dbReference>
<dbReference type="InterPro" id="IPR006119">
    <property type="entry name" value="Resolv_N"/>
</dbReference>
<dbReference type="AlphaFoldDB" id="A0A2W7MBN2"/>
<keyword evidence="3" id="KW-1185">Reference proteome</keyword>
<dbReference type="GO" id="GO:0003677">
    <property type="term" value="F:DNA binding"/>
    <property type="evidence" value="ECO:0007669"/>
    <property type="project" value="InterPro"/>
</dbReference>
<evidence type="ECO:0000259" key="1">
    <source>
        <dbReference type="PROSITE" id="PS51736"/>
    </source>
</evidence>
<protein>
    <recommendedName>
        <fullName evidence="1">Resolvase/invertase-type recombinase catalytic domain-containing protein</fullName>
    </recommendedName>
</protein>
<sequence length="39" mass="4521">MLIGCVKIYHDMMNVSKKQRSGLEEALHYARQGDTIVVW</sequence>